<feature type="transmembrane region" description="Helical" evidence="12">
    <location>
        <begin position="447"/>
        <end position="469"/>
    </location>
</feature>
<keyword evidence="8" id="KW-0915">Sodium</keyword>
<feature type="transmembrane region" description="Helical" evidence="12">
    <location>
        <begin position="317"/>
        <end position="341"/>
    </location>
</feature>
<feature type="transmembrane region" description="Helical" evidence="12">
    <location>
        <begin position="68"/>
        <end position="89"/>
    </location>
</feature>
<feature type="transmembrane region" description="Helical" evidence="12">
    <location>
        <begin position="206"/>
        <end position="225"/>
    </location>
</feature>
<feature type="transmembrane region" description="Helical" evidence="12">
    <location>
        <begin position="526"/>
        <end position="548"/>
    </location>
</feature>
<feature type="transmembrane region" description="Helical" evidence="12">
    <location>
        <begin position="110"/>
        <end position="137"/>
    </location>
</feature>
<organism evidence="13 14">
    <name type="scientific">Diabrotica balteata</name>
    <name type="common">Banded cucumber beetle</name>
    <dbReference type="NCBI Taxonomy" id="107213"/>
    <lineage>
        <taxon>Eukaryota</taxon>
        <taxon>Metazoa</taxon>
        <taxon>Ecdysozoa</taxon>
        <taxon>Arthropoda</taxon>
        <taxon>Hexapoda</taxon>
        <taxon>Insecta</taxon>
        <taxon>Pterygota</taxon>
        <taxon>Neoptera</taxon>
        <taxon>Endopterygota</taxon>
        <taxon>Coleoptera</taxon>
        <taxon>Polyphaga</taxon>
        <taxon>Cucujiformia</taxon>
        <taxon>Chrysomeloidea</taxon>
        <taxon>Chrysomelidae</taxon>
        <taxon>Galerucinae</taxon>
        <taxon>Diabroticina</taxon>
        <taxon>Diabroticites</taxon>
        <taxon>Diabrotica</taxon>
    </lineage>
</organism>
<feature type="binding site" evidence="8">
    <location>
        <position position="291"/>
    </location>
    <ligand>
        <name>Na(+)</name>
        <dbReference type="ChEBI" id="CHEBI:29101"/>
        <label>1</label>
    </ligand>
</feature>
<reference evidence="13" key="1">
    <citation type="submission" date="2022-01" db="EMBL/GenBank/DDBJ databases">
        <authorList>
            <person name="King R."/>
        </authorList>
    </citation>
    <scope>NUCLEOTIDE SEQUENCE</scope>
</reference>
<dbReference type="SUPFAM" id="SSF161070">
    <property type="entry name" value="SNF-like"/>
    <property type="match status" value="1"/>
</dbReference>
<comment type="subcellular location">
    <subcellularLocation>
        <location evidence="1">Membrane</location>
        <topology evidence="1">Multi-pass membrane protein</topology>
    </subcellularLocation>
</comment>
<dbReference type="GO" id="GO:0089718">
    <property type="term" value="P:amino acid import across plasma membrane"/>
    <property type="evidence" value="ECO:0007669"/>
    <property type="project" value="TreeGrafter"/>
</dbReference>
<feature type="binding site" evidence="8">
    <location>
        <position position="391"/>
    </location>
    <ligand>
        <name>Na(+)</name>
        <dbReference type="ChEBI" id="CHEBI:29101"/>
        <label>1</label>
    </ligand>
</feature>
<feature type="region of interest" description="Disordered" evidence="11">
    <location>
        <begin position="1"/>
        <end position="28"/>
    </location>
</feature>
<dbReference type="Proteomes" id="UP001153709">
    <property type="component" value="Chromosome 8"/>
</dbReference>
<dbReference type="AlphaFoldDB" id="A0A9N9T8P1"/>
<dbReference type="InterPro" id="IPR037272">
    <property type="entry name" value="SNS_sf"/>
</dbReference>
<keyword evidence="3 10" id="KW-0813">Transport</keyword>
<keyword evidence="14" id="KW-1185">Reference proteome</keyword>
<dbReference type="GO" id="GO:0005283">
    <property type="term" value="F:amino acid:sodium symporter activity"/>
    <property type="evidence" value="ECO:0007669"/>
    <property type="project" value="TreeGrafter"/>
</dbReference>
<accession>A0A9N9T8P1</accession>
<feature type="transmembrane region" description="Helical" evidence="12">
    <location>
        <begin position="489"/>
        <end position="514"/>
    </location>
</feature>
<evidence type="ECO:0000313" key="14">
    <source>
        <dbReference type="Proteomes" id="UP001153709"/>
    </source>
</evidence>
<sequence>MNKAGEEKCLSNSAEHSHHETASEKVKARGQWSNKTEFILSILGYAIGLGNIWRFPYLCYRNGGGAFLVPYLIMLVFCGIPLFFLETSLGQFASVGCTKLFNICPLFKGAGYAMIVVNLVVCTYFNTICAYPLIFLIHSFKSKLPWQFCSNSWNTIFCNGFIDEPGLNTSHSISSIKATDLKTPADEFFHHKILQISPEVTDVGGIVWPLFIANIVSWMITYVCIIKGIKSVGKVVYFTATFPFFILTILFIRGVTLPGAWKGIKYYIVPDWDELTNVKVWADAAIQIFFSLGPGWGGIVNIASYNDFRNNGRLDTIIVPLANSGTSIFAGFVVFSVLGFLSHETGLPLPLVASGGPGLVFVTYPEAISLLPLPQLWSVLFFFMLFLLGLDSLFVQVETVITAIMDEFPNLRKRHSLVTVSIVFLMMAISTIYTTNGGMYWLQLFDWYSASIPVVLICLAEVFMVGWIYGVKKFRRDIEFMLNDKLPLFWIVSWKITTPILLLFIFIMVIVFNTRIIYQKSAYPDWMVAIGWFSSIASMMCIPLYMIYRLTYVEKGTLKERINSSLKDTNWGPADHVNREMWEKHIGITNDIAHQNHSQGHELKPI</sequence>
<evidence type="ECO:0000256" key="6">
    <source>
        <dbReference type="ARBA" id="ARBA00022989"/>
    </source>
</evidence>
<evidence type="ECO:0000256" key="3">
    <source>
        <dbReference type="ARBA" id="ARBA00022448"/>
    </source>
</evidence>
<evidence type="ECO:0000256" key="8">
    <source>
        <dbReference type="PIRSR" id="PIRSR600175-1"/>
    </source>
</evidence>
<comment type="similarity">
    <text evidence="2 10">Belongs to the sodium:neurotransmitter symporter (SNF) (TC 2.A.22) family.</text>
</comment>
<protein>
    <recommendedName>
        <fullName evidence="10">Transporter</fullName>
    </recommendedName>
</protein>
<feature type="transmembrane region" description="Helical" evidence="12">
    <location>
        <begin position="376"/>
        <end position="395"/>
    </location>
</feature>
<evidence type="ECO:0000256" key="1">
    <source>
        <dbReference type="ARBA" id="ARBA00004141"/>
    </source>
</evidence>
<feature type="binding site" evidence="8">
    <location>
        <position position="388"/>
    </location>
    <ligand>
        <name>Na(+)</name>
        <dbReference type="ChEBI" id="CHEBI:29101"/>
        <label>1</label>
    </ligand>
</feature>
<evidence type="ECO:0000256" key="4">
    <source>
        <dbReference type="ARBA" id="ARBA00022692"/>
    </source>
</evidence>
<feature type="compositionally biased region" description="Basic and acidic residues" evidence="11">
    <location>
        <begin position="1"/>
        <end position="27"/>
    </location>
</feature>
<dbReference type="NCBIfam" id="NF037979">
    <property type="entry name" value="Na_transp"/>
    <property type="match status" value="1"/>
</dbReference>
<dbReference type="OrthoDB" id="6581954at2759"/>
<feature type="disulfide bond" evidence="9">
    <location>
        <begin position="149"/>
        <end position="158"/>
    </location>
</feature>
<dbReference type="PANTHER" id="PTHR11616">
    <property type="entry name" value="SODIUM/CHLORIDE DEPENDENT TRANSPORTER"/>
    <property type="match status" value="1"/>
</dbReference>
<dbReference type="GO" id="GO:0046872">
    <property type="term" value="F:metal ion binding"/>
    <property type="evidence" value="ECO:0007669"/>
    <property type="project" value="UniProtKB-KW"/>
</dbReference>
<evidence type="ECO:0000256" key="10">
    <source>
        <dbReference type="RuleBase" id="RU003732"/>
    </source>
</evidence>
<evidence type="ECO:0000256" key="12">
    <source>
        <dbReference type="SAM" id="Phobius"/>
    </source>
</evidence>
<dbReference type="Pfam" id="PF00209">
    <property type="entry name" value="SNF"/>
    <property type="match status" value="1"/>
</dbReference>
<dbReference type="PANTHER" id="PTHR11616:SF241">
    <property type="entry name" value="SODIUM- AND CHLORIDE-DEPENDENT GLYCINE TRANSPORTER 2"/>
    <property type="match status" value="1"/>
</dbReference>
<feature type="transmembrane region" description="Helical" evidence="12">
    <location>
        <begin position="281"/>
        <end position="305"/>
    </location>
</feature>
<keyword evidence="6 12" id="KW-1133">Transmembrane helix</keyword>
<feature type="binding site" evidence="8">
    <location>
        <position position="46"/>
    </location>
    <ligand>
        <name>Na(+)</name>
        <dbReference type="ChEBI" id="CHEBI:29101"/>
        <label>1</label>
    </ligand>
</feature>
<evidence type="ECO:0000256" key="2">
    <source>
        <dbReference type="ARBA" id="ARBA00006459"/>
    </source>
</evidence>
<proteinExistence type="inferred from homology"/>
<name>A0A9N9T8P1_DIABA</name>
<evidence type="ECO:0000256" key="11">
    <source>
        <dbReference type="SAM" id="MobiDB-lite"/>
    </source>
</evidence>
<feature type="binding site" evidence="8">
    <location>
        <position position="51"/>
    </location>
    <ligand>
        <name>Na(+)</name>
        <dbReference type="ChEBI" id="CHEBI:29101"/>
        <label>1</label>
    </ligand>
</feature>
<dbReference type="InterPro" id="IPR000175">
    <property type="entry name" value="Na/ntran_symport"/>
</dbReference>
<evidence type="ECO:0000256" key="7">
    <source>
        <dbReference type="ARBA" id="ARBA00023136"/>
    </source>
</evidence>
<keyword evidence="8" id="KW-0479">Metal-binding</keyword>
<feature type="binding site" evidence="8">
    <location>
        <position position="323"/>
    </location>
    <ligand>
        <name>Na(+)</name>
        <dbReference type="ChEBI" id="CHEBI:29101"/>
        <label>1</label>
    </ligand>
</feature>
<evidence type="ECO:0000256" key="5">
    <source>
        <dbReference type="ARBA" id="ARBA00022847"/>
    </source>
</evidence>
<dbReference type="EMBL" id="OU898283">
    <property type="protein sequence ID" value="CAG9839147.1"/>
    <property type="molecule type" value="Genomic_DNA"/>
</dbReference>
<feature type="transmembrane region" description="Helical" evidence="12">
    <location>
        <begin position="416"/>
        <end position="435"/>
    </location>
</feature>
<dbReference type="PROSITE" id="PS50267">
    <property type="entry name" value="NA_NEUROTRAN_SYMP_3"/>
    <property type="match status" value="1"/>
</dbReference>
<evidence type="ECO:0000313" key="13">
    <source>
        <dbReference type="EMBL" id="CAG9839147.1"/>
    </source>
</evidence>
<dbReference type="PRINTS" id="PR00176">
    <property type="entry name" value="NANEUSMPORT"/>
</dbReference>
<feature type="binding site" evidence="8">
    <location>
        <position position="392"/>
    </location>
    <ligand>
        <name>Na(+)</name>
        <dbReference type="ChEBI" id="CHEBI:29101"/>
        <label>1</label>
    </ligand>
</feature>
<gene>
    <name evidence="13" type="ORF">DIABBA_LOCUS11944</name>
</gene>
<feature type="transmembrane region" description="Helical" evidence="12">
    <location>
        <begin position="38"/>
        <end position="56"/>
    </location>
</feature>
<dbReference type="PROSITE" id="PS00610">
    <property type="entry name" value="NA_NEUROTRAN_SYMP_1"/>
    <property type="match status" value="1"/>
</dbReference>
<keyword evidence="4 10" id="KW-0812">Transmembrane</keyword>
<keyword evidence="5 10" id="KW-0769">Symport</keyword>
<keyword evidence="7 12" id="KW-0472">Membrane</keyword>
<feature type="binding site" evidence="8">
    <location>
        <position position="44"/>
    </location>
    <ligand>
        <name>Na(+)</name>
        <dbReference type="ChEBI" id="CHEBI:29101"/>
        <label>2</label>
    </ligand>
</feature>
<dbReference type="GO" id="GO:0005886">
    <property type="term" value="C:plasma membrane"/>
    <property type="evidence" value="ECO:0007669"/>
    <property type="project" value="TreeGrafter"/>
</dbReference>
<keyword evidence="9" id="KW-1015">Disulfide bond</keyword>
<feature type="transmembrane region" description="Helical" evidence="12">
    <location>
        <begin position="237"/>
        <end position="261"/>
    </location>
</feature>
<evidence type="ECO:0000256" key="9">
    <source>
        <dbReference type="PIRSR" id="PIRSR600175-2"/>
    </source>
</evidence>